<reference evidence="2 3" key="1">
    <citation type="submission" date="2018-06" db="EMBL/GenBank/DDBJ databases">
        <title>A transcriptomic atlas of mushroom development highlights an independent origin of complex multicellularity.</title>
        <authorList>
            <consortium name="DOE Joint Genome Institute"/>
            <person name="Krizsan K."/>
            <person name="Almasi E."/>
            <person name="Merenyi Z."/>
            <person name="Sahu N."/>
            <person name="Viragh M."/>
            <person name="Koszo T."/>
            <person name="Mondo S."/>
            <person name="Kiss B."/>
            <person name="Balint B."/>
            <person name="Kues U."/>
            <person name="Barry K."/>
            <person name="Hegedus J.C."/>
            <person name="Henrissat B."/>
            <person name="Johnson J."/>
            <person name="Lipzen A."/>
            <person name="Ohm R."/>
            <person name="Nagy I."/>
            <person name="Pangilinan J."/>
            <person name="Yan J."/>
            <person name="Xiong Y."/>
            <person name="Grigoriev I.V."/>
            <person name="Hibbett D.S."/>
            <person name="Nagy L.G."/>
        </authorList>
    </citation>
    <scope>NUCLEOTIDE SEQUENCE [LARGE SCALE GENOMIC DNA]</scope>
    <source>
        <strain evidence="2 3">SZMC22713</strain>
    </source>
</reference>
<dbReference type="AlphaFoldDB" id="A0A4Y7PFC9"/>
<feature type="region of interest" description="Disordered" evidence="1">
    <location>
        <begin position="1"/>
        <end position="29"/>
    </location>
</feature>
<feature type="compositionally biased region" description="Acidic residues" evidence="1">
    <location>
        <begin position="77"/>
        <end position="90"/>
    </location>
</feature>
<dbReference type="VEuPathDB" id="FungiDB:BD410DRAFT_846661"/>
<keyword evidence="3" id="KW-1185">Reference proteome</keyword>
<evidence type="ECO:0000256" key="1">
    <source>
        <dbReference type="SAM" id="MobiDB-lite"/>
    </source>
</evidence>
<sequence>MRSSKEEAAAKKAEKARQATEKKARDRKNVAEVAELEADMAQAEANEKIHALLPLAKHARSSAGSAPSAGQRAEESNREDEDPVSTDSGDDYVPVAITSDIMEDTMTVGDGENYGDNDGEETPKPKAKKNGKNPKGGPRKKEQAVRDTLDKGEQGYLNPARVDLPSDAEEFTRKTSTKADKKGKKNSNKGGNPGPVKASAALVPGWIQAVHGKAQKPKTSKPDISNVEPAESTALTHASAPPSRATSSSSRTTTMNPVMAIKKEPISTSKPKALSRDPVLHPELVAKLTHMPSGLNRVPTEILEPDDADIGFGMPQELLETEHNAALSSPIKGNNAIRLSHKDIVSVTPIKPNKPQRGQKRREATQDETEAPEQESKRGRKVWSNKDLPSLFQETLTSIWRPKYITSIYVFAGSHTDPWATKEAALVKASQDCLDKIYGNHGEKVVMEGPTFFITNQRVMEWRSGFGSTALEVVDLYFAEEGVNDRDLRKEASTGALKNLRFLYSFAEGDNESVYRGLFRSEIYLRTLAHHVSAIHGHVCIPALGTEEALRPRTAMALAATAVERAFTFWTNDDIEWVKMIDGTKKREVQTQLANGTLYTHMKPTLIPVNKRKTEISLAFDSTWKDTTTEYMNSVGNLEDRTVVKIMDAAAKFAKLGRSSASRAGGANGDGVSDDVGPRANLVYRSDSEEACEYDQFVDVPHSNKWLHSGLPAHD</sequence>
<feature type="compositionally biased region" description="Low complexity" evidence="1">
    <location>
        <begin position="238"/>
        <end position="254"/>
    </location>
</feature>
<protein>
    <submittedName>
        <fullName evidence="2">Uncharacterized protein</fullName>
    </submittedName>
</protein>
<feature type="compositionally biased region" description="Low complexity" evidence="1">
    <location>
        <begin position="188"/>
        <end position="197"/>
    </location>
</feature>
<feature type="region of interest" description="Disordered" evidence="1">
    <location>
        <begin position="343"/>
        <end position="382"/>
    </location>
</feature>
<accession>A0A4Y7PFC9</accession>
<feature type="compositionally biased region" description="Basic and acidic residues" evidence="1">
    <location>
        <begin position="170"/>
        <end position="180"/>
    </location>
</feature>
<dbReference type="EMBL" id="ML170477">
    <property type="protein sequence ID" value="TDL13741.1"/>
    <property type="molecule type" value="Genomic_DNA"/>
</dbReference>
<name>A0A4Y7PFC9_9AGAM</name>
<feature type="compositionally biased region" description="Basic and acidic residues" evidence="1">
    <location>
        <begin position="139"/>
        <end position="153"/>
    </location>
</feature>
<dbReference type="STRING" id="50990.A0A4Y7PFC9"/>
<feature type="compositionally biased region" description="Low complexity" evidence="1">
    <location>
        <begin position="61"/>
        <end position="71"/>
    </location>
</feature>
<proteinExistence type="predicted"/>
<dbReference type="Proteomes" id="UP000294933">
    <property type="component" value="Unassembled WGS sequence"/>
</dbReference>
<organism evidence="2 3">
    <name type="scientific">Rickenella mellea</name>
    <dbReference type="NCBI Taxonomy" id="50990"/>
    <lineage>
        <taxon>Eukaryota</taxon>
        <taxon>Fungi</taxon>
        <taxon>Dikarya</taxon>
        <taxon>Basidiomycota</taxon>
        <taxon>Agaricomycotina</taxon>
        <taxon>Agaricomycetes</taxon>
        <taxon>Hymenochaetales</taxon>
        <taxon>Rickenellaceae</taxon>
        <taxon>Rickenella</taxon>
    </lineage>
</organism>
<evidence type="ECO:0000313" key="2">
    <source>
        <dbReference type="EMBL" id="TDL13741.1"/>
    </source>
</evidence>
<gene>
    <name evidence="2" type="ORF">BD410DRAFT_846661</name>
</gene>
<feature type="region of interest" description="Disordered" evidence="1">
    <location>
        <begin position="56"/>
        <end position="274"/>
    </location>
</feature>
<dbReference type="OrthoDB" id="2800649at2759"/>
<evidence type="ECO:0000313" key="3">
    <source>
        <dbReference type="Proteomes" id="UP000294933"/>
    </source>
</evidence>